<organism evidence="17 18">
    <name type="scientific">Thermocladium modestius</name>
    <dbReference type="NCBI Taxonomy" id="62609"/>
    <lineage>
        <taxon>Archaea</taxon>
        <taxon>Thermoproteota</taxon>
        <taxon>Thermoprotei</taxon>
        <taxon>Thermoproteales</taxon>
        <taxon>Thermoproteaceae</taxon>
        <taxon>Thermocladium</taxon>
    </lineage>
</organism>
<evidence type="ECO:0000256" key="9">
    <source>
        <dbReference type="ARBA" id="ARBA00023098"/>
    </source>
</evidence>
<dbReference type="InterPro" id="IPR006176">
    <property type="entry name" value="3-OHacyl-CoA_DH_NAD-bd"/>
</dbReference>
<dbReference type="GO" id="GO:0016616">
    <property type="term" value="F:oxidoreductase activity, acting on the CH-OH group of donors, NAD or NADP as acceptor"/>
    <property type="evidence" value="ECO:0007669"/>
    <property type="project" value="InterPro"/>
</dbReference>
<dbReference type="Gene3D" id="3.90.226.10">
    <property type="entry name" value="2-enoyl-CoA Hydratase, Chain A, domain 1"/>
    <property type="match status" value="1"/>
</dbReference>
<keyword evidence="10" id="KW-0576">Peroxisome</keyword>
<evidence type="ECO:0000256" key="11">
    <source>
        <dbReference type="ARBA" id="ARBA00023235"/>
    </source>
</evidence>
<dbReference type="GO" id="GO:0006635">
    <property type="term" value="P:fatty acid beta-oxidation"/>
    <property type="evidence" value="ECO:0007669"/>
    <property type="project" value="UniProtKB-UniPathway"/>
</dbReference>
<dbReference type="AlphaFoldDB" id="A0A830GUG3"/>
<dbReference type="PROSITE" id="PS00166">
    <property type="entry name" value="ENOYL_COA_HYDRATASE"/>
    <property type="match status" value="1"/>
</dbReference>
<evidence type="ECO:0000256" key="3">
    <source>
        <dbReference type="ARBA" id="ARBA00005254"/>
    </source>
</evidence>
<dbReference type="Gene3D" id="1.10.12.10">
    <property type="entry name" value="Lyase 2-enoyl-coa Hydratase, Chain A, domain 2"/>
    <property type="match status" value="1"/>
</dbReference>
<dbReference type="Gene3D" id="3.40.50.720">
    <property type="entry name" value="NAD(P)-binding Rossmann-like Domain"/>
    <property type="match status" value="1"/>
</dbReference>
<reference evidence="17" key="1">
    <citation type="journal article" date="2014" name="Int. J. Syst. Evol. Microbiol.">
        <title>Complete genome sequence of Corynebacterium casei LMG S-19264T (=DSM 44701T), isolated from a smear-ripened cheese.</title>
        <authorList>
            <consortium name="US DOE Joint Genome Institute (JGI-PGF)"/>
            <person name="Walter F."/>
            <person name="Albersmeier A."/>
            <person name="Kalinowski J."/>
            <person name="Ruckert C."/>
        </authorList>
    </citation>
    <scope>NUCLEOTIDE SEQUENCE</scope>
    <source>
        <strain evidence="17">JCM 10088</strain>
    </source>
</reference>
<dbReference type="SUPFAM" id="SSF52096">
    <property type="entry name" value="ClpP/crotonase"/>
    <property type="match status" value="1"/>
</dbReference>
<keyword evidence="7" id="KW-0560">Oxidoreductase</keyword>
<dbReference type="GO" id="GO:0016853">
    <property type="term" value="F:isomerase activity"/>
    <property type="evidence" value="ECO:0007669"/>
    <property type="project" value="UniProtKB-KW"/>
</dbReference>
<feature type="domain" description="3-hydroxyacyl-CoA dehydrogenase NAD binding" evidence="16">
    <location>
        <begin position="5"/>
        <end position="184"/>
    </location>
</feature>
<feature type="domain" description="3-hydroxyacyl-CoA dehydrogenase C-terminal" evidence="15">
    <location>
        <begin position="302"/>
        <end position="395"/>
    </location>
</feature>
<dbReference type="Pfam" id="PF00378">
    <property type="entry name" value="ECH_1"/>
    <property type="match status" value="1"/>
</dbReference>
<dbReference type="EMBL" id="BMNL01000001">
    <property type="protein sequence ID" value="GGP19404.1"/>
    <property type="molecule type" value="Genomic_DNA"/>
</dbReference>
<keyword evidence="6" id="KW-0276">Fatty acid metabolism</keyword>
<protein>
    <submittedName>
        <fullName evidence="17">3-hydroxyacyl-CoA dehydrogenase</fullName>
    </submittedName>
</protein>
<sequence>MDVKTIAVMGAGTMGHGIAEVAALAGFNVFLRDINDQILSRAMDNIKWSLQKLHEKGQLREDPAQVLSRIRATVDLAEAVKEADFVIEAAFEDIDVKRQIFTEVDKHAPPHAILSTNTSSLPISEIAAFTSRPHAVIGMHFFNPPPLMKLVEIIMGNATSRETLGAALDLARRMGKEPVVVNKDVPGFIANRVFLRLSDSACLMVERGEASIEAIDSAARYSLGFPMGVFELLDFVGIDVMDFIARAMAARGVSRVPCKLIEDKVKAKELGLKSGRGFYSYPAPGKYARADIQRDAGRGVNVVRLLAPAVNEAAWLIREGVASKEDIDKTMKLGFNMPKGMLEYADELGIDAIVRELDSLSASVGHPSLRPDPLLQLMVREGRIGKAVGIGFYAYPLEKRFSTVVLRVEPPIAWIELNRPEKRNALSPQVMEDLENAVSQVERMPSDSVRVVVIKGNGKSFCAGADISVFHGLKSSDALAFSDRLQRLYDRIENLPKPVIAAIHGHALGGGLELALACDIRIAADDALLGLPEITLGIIPGAGGTQRLARLVGIGKAKELILTGDAVTGREAAEIGLVNKSVPQDKLWSEAEAMARKLAERPPIGLLLAKRLVNESLDVSLRNGLTAEAEGFAAVFSTRDSQEGVSAFLEKRKPNFSGE</sequence>
<evidence type="ECO:0000259" key="16">
    <source>
        <dbReference type="Pfam" id="PF02737"/>
    </source>
</evidence>
<dbReference type="InterPro" id="IPR001753">
    <property type="entry name" value="Enoyl-CoA_hydra/iso"/>
</dbReference>
<comment type="similarity">
    <text evidence="4">In the N-terminal section; belongs to the enoyl-CoA hydratase/isomerase family.</text>
</comment>
<evidence type="ECO:0000256" key="10">
    <source>
        <dbReference type="ARBA" id="ARBA00023140"/>
    </source>
</evidence>
<evidence type="ECO:0000313" key="18">
    <source>
        <dbReference type="Proteomes" id="UP000610960"/>
    </source>
</evidence>
<dbReference type="InterPro" id="IPR006108">
    <property type="entry name" value="3HC_DH_C"/>
</dbReference>
<proteinExistence type="inferred from homology"/>
<keyword evidence="13" id="KW-0511">Multifunctional enzyme</keyword>
<dbReference type="UniPathway" id="UPA00659"/>
<evidence type="ECO:0000256" key="12">
    <source>
        <dbReference type="ARBA" id="ARBA00023239"/>
    </source>
</evidence>
<reference evidence="17" key="2">
    <citation type="submission" date="2020-09" db="EMBL/GenBank/DDBJ databases">
        <authorList>
            <person name="Sun Q."/>
            <person name="Ohkuma M."/>
        </authorList>
    </citation>
    <scope>NUCLEOTIDE SEQUENCE</scope>
    <source>
        <strain evidence="17">JCM 10088</strain>
    </source>
</reference>
<evidence type="ECO:0000256" key="2">
    <source>
        <dbReference type="ARBA" id="ARBA00005005"/>
    </source>
</evidence>
<dbReference type="InterPro" id="IPR014748">
    <property type="entry name" value="Enoyl-CoA_hydra_C"/>
</dbReference>
<dbReference type="FunFam" id="3.90.226.10:FF:000009">
    <property type="entry name" value="Carnitinyl-CoA dehydratase"/>
    <property type="match status" value="1"/>
</dbReference>
<dbReference type="InterPro" id="IPR036291">
    <property type="entry name" value="NAD(P)-bd_dom_sf"/>
</dbReference>
<comment type="pathway">
    <text evidence="2">Lipid metabolism; fatty acid beta-oxidation.</text>
</comment>
<keyword evidence="11" id="KW-0413">Isomerase</keyword>
<evidence type="ECO:0000256" key="1">
    <source>
        <dbReference type="ARBA" id="ARBA00004275"/>
    </source>
</evidence>
<dbReference type="PANTHER" id="PTHR23309:SF49">
    <property type="entry name" value="PEROXISOMAL BIFUNCTIONAL ENZYME"/>
    <property type="match status" value="1"/>
</dbReference>
<dbReference type="PANTHER" id="PTHR23309">
    <property type="entry name" value="3-HYDROXYACYL-COA DEHYROGENASE"/>
    <property type="match status" value="1"/>
</dbReference>
<dbReference type="GO" id="GO:0004300">
    <property type="term" value="F:enoyl-CoA hydratase activity"/>
    <property type="evidence" value="ECO:0007669"/>
    <property type="project" value="UniProtKB-ARBA"/>
</dbReference>
<comment type="subunit">
    <text evidence="5">Monomer.</text>
</comment>
<dbReference type="InterPro" id="IPR029045">
    <property type="entry name" value="ClpP/crotonase-like_dom_sf"/>
</dbReference>
<dbReference type="GO" id="GO:0070403">
    <property type="term" value="F:NAD+ binding"/>
    <property type="evidence" value="ECO:0007669"/>
    <property type="project" value="InterPro"/>
</dbReference>
<keyword evidence="18" id="KW-1185">Reference proteome</keyword>
<evidence type="ECO:0000256" key="7">
    <source>
        <dbReference type="ARBA" id="ARBA00023002"/>
    </source>
</evidence>
<keyword evidence="9" id="KW-0443">Lipid metabolism</keyword>
<dbReference type="FunFam" id="3.40.50.720:FF:000009">
    <property type="entry name" value="Fatty oxidation complex, alpha subunit"/>
    <property type="match status" value="1"/>
</dbReference>
<evidence type="ECO:0000256" key="6">
    <source>
        <dbReference type="ARBA" id="ARBA00022832"/>
    </source>
</evidence>
<comment type="caution">
    <text evidence="17">The sequence shown here is derived from an EMBL/GenBank/DDBJ whole genome shotgun (WGS) entry which is preliminary data.</text>
</comment>
<dbReference type="InterPro" id="IPR018376">
    <property type="entry name" value="Enoyl-CoA_hyd/isom_CS"/>
</dbReference>
<evidence type="ECO:0000256" key="4">
    <source>
        <dbReference type="ARBA" id="ARBA00008750"/>
    </source>
</evidence>
<dbReference type="InterPro" id="IPR008927">
    <property type="entry name" value="6-PGluconate_DH-like_C_sf"/>
</dbReference>
<evidence type="ECO:0000256" key="8">
    <source>
        <dbReference type="ARBA" id="ARBA00023027"/>
    </source>
</evidence>
<comment type="subcellular location">
    <subcellularLocation>
        <location evidence="1">Peroxisome</location>
    </subcellularLocation>
</comment>
<dbReference type="SUPFAM" id="SSF48179">
    <property type="entry name" value="6-phosphogluconate dehydrogenase C-terminal domain-like"/>
    <property type="match status" value="2"/>
</dbReference>
<evidence type="ECO:0000313" key="17">
    <source>
        <dbReference type="EMBL" id="GGP19404.1"/>
    </source>
</evidence>
<accession>A0A830GUG3</accession>
<dbReference type="Proteomes" id="UP000610960">
    <property type="component" value="Unassembled WGS sequence"/>
</dbReference>
<gene>
    <name evidence="17" type="ORF">GCM10007981_02950</name>
</gene>
<dbReference type="Gene3D" id="1.10.1040.10">
    <property type="entry name" value="N-(1-d-carboxylethyl)-l-norvaline Dehydrogenase, domain 2"/>
    <property type="match status" value="2"/>
</dbReference>
<evidence type="ECO:0000259" key="15">
    <source>
        <dbReference type="Pfam" id="PF00725"/>
    </source>
</evidence>
<keyword evidence="12" id="KW-0456">Lyase</keyword>
<evidence type="ECO:0000256" key="14">
    <source>
        <dbReference type="RuleBase" id="RU003707"/>
    </source>
</evidence>
<dbReference type="FunFam" id="1.10.12.10:FF:000001">
    <property type="entry name" value="Probable enoyl-CoA hydratase, mitochondrial"/>
    <property type="match status" value="1"/>
</dbReference>
<dbReference type="Pfam" id="PF00725">
    <property type="entry name" value="3HCDH"/>
    <property type="match status" value="2"/>
</dbReference>
<comment type="similarity">
    <text evidence="3 14">Belongs to the enoyl-CoA hydratase/isomerase family.</text>
</comment>
<keyword evidence="8" id="KW-0520">NAD</keyword>
<evidence type="ECO:0000256" key="5">
    <source>
        <dbReference type="ARBA" id="ARBA00011245"/>
    </source>
</evidence>
<feature type="domain" description="3-hydroxyacyl-CoA dehydrogenase C-terminal" evidence="15">
    <location>
        <begin position="187"/>
        <end position="281"/>
    </location>
</feature>
<dbReference type="SUPFAM" id="SSF51735">
    <property type="entry name" value="NAD(P)-binding Rossmann-fold domains"/>
    <property type="match status" value="1"/>
</dbReference>
<dbReference type="InterPro" id="IPR013328">
    <property type="entry name" value="6PGD_dom2"/>
</dbReference>
<dbReference type="Pfam" id="PF02737">
    <property type="entry name" value="3HCDH_N"/>
    <property type="match status" value="1"/>
</dbReference>
<dbReference type="RefSeq" id="WP_229657617.1">
    <property type="nucleotide sequence ID" value="NZ_BMNL01000001.1"/>
</dbReference>
<dbReference type="CDD" id="cd06558">
    <property type="entry name" value="crotonase-like"/>
    <property type="match status" value="1"/>
</dbReference>
<evidence type="ECO:0000256" key="13">
    <source>
        <dbReference type="ARBA" id="ARBA00023268"/>
    </source>
</evidence>
<name>A0A830GUG3_9CREN</name>